<dbReference type="InterPro" id="IPR000214">
    <property type="entry name" value="Znf_DNA_glyclase/AP_lyase"/>
</dbReference>
<evidence type="ECO:0000256" key="13">
    <source>
        <dbReference type="ARBA" id="ARBA00023295"/>
    </source>
</evidence>
<keyword evidence="9 15" id="KW-0238">DNA-binding</keyword>
<proteinExistence type="inferred from homology"/>
<dbReference type="PANTHER" id="PTHR22993">
    <property type="entry name" value="FORMAMIDOPYRIMIDINE-DNA GLYCOSYLASE"/>
    <property type="match status" value="1"/>
</dbReference>
<feature type="domain" description="FPG-type" evidence="16">
    <location>
        <begin position="240"/>
        <end position="274"/>
    </location>
</feature>
<feature type="domain" description="Formamidopyrimidine-DNA glycosylase catalytic" evidence="17">
    <location>
        <begin position="2"/>
        <end position="116"/>
    </location>
</feature>
<evidence type="ECO:0000256" key="15">
    <source>
        <dbReference type="HAMAP-Rule" id="MF_00103"/>
    </source>
</evidence>
<evidence type="ECO:0000256" key="14">
    <source>
        <dbReference type="ARBA" id="ARBA00044632"/>
    </source>
</evidence>
<keyword evidence="12 15" id="KW-0511">Multifunctional enzyme</keyword>
<keyword evidence="5 15" id="KW-0227">DNA damage</keyword>
<dbReference type="EC" id="4.2.99.18" evidence="15"/>
<evidence type="ECO:0000256" key="4">
    <source>
        <dbReference type="ARBA" id="ARBA00022723"/>
    </source>
</evidence>
<evidence type="ECO:0000256" key="1">
    <source>
        <dbReference type="ARBA" id="ARBA00001668"/>
    </source>
</evidence>
<dbReference type="InterPro" id="IPR035937">
    <property type="entry name" value="FPG_N"/>
</dbReference>
<dbReference type="InterPro" id="IPR020629">
    <property type="entry name" value="FPG_Glyclase"/>
</dbReference>
<dbReference type="InterPro" id="IPR010979">
    <property type="entry name" value="Ribosomal_uS13-like_H2TH"/>
</dbReference>
<sequence length="274" mass="29620">MPELPEVEVCRRGLQPEIEGERILGAVVRAPRLRLPLPPTLGATLAGQQVVAVRRRGKYLLLDCRGGVGDGCLIIHLGMSGSLRFVQSDKTPERHDHVDILFARQALRLADPRRFGVVLWQAAGEVTHPLLAVLGVEPLADEFSGDWLFAATRGRAAPIKPVLMDSHLVVGIGNIYAAESLFRAGISPLRAANRISRERYQGLVQAIRQTLADAIAAGGSSIRDFVHSDGGAGCFQVDCAVYGRAGASCRRCNGVIRQIRQGGRSTFYCPACQH</sequence>
<dbReference type="InterPro" id="IPR012319">
    <property type="entry name" value="FPG_cat"/>
</dbReference>
<keyword evidence="10 15" id="KW-0234">DNA repair</keyword>
<evidence type="ECO:0000259" key="17">
    <source>
        <dbReference type="PROSITE" id="PS51068"/>
    </source>
</evidence>
<keyword evidence="11 15" id="KW-0456">Lyase</keyword>
<dbReference type="EC" id="3.2.2.23" evidence="15"/>
<feature type="active site" description="Proton donor" evidence="15">
    <location>
        <position position="3"/>
    </location>
</feature>
<evidence type="ECO:0000256" key="5">
    <source>
        <dbReference type="ARBA" id="ARBA00022763"/>
    </source>
</evidence>
<evidence type="ECO:0000313" key="18">
    <source>
        <dbReference type="EMBL" id="MBK8890385.1"/>
    </source>
</evidence>
<evidence type="ECO:0000256" key="12">
    <source>
        <dbReference type="ARBA" id="ARBA00023268"/>
    </source>
</evidence>
<evidence type="ECO:0000256" key="10">
    <source>
        <dbReference type="ARBA" id="ARBA00023204"/>
    </source>
</evidence>
<evidence type="ECO:0000256" key="2">
    <source>
        <dbReference type="ARBA" id="ARBA00009409"/>
    </source>
</evidence>
<dbReference type="PROSITE" id="PS01242">
    <property type="entry name" value="ZF_FPG_1"/>
    <property type="match status" value="1"/>
</dbReference>
<feature type="active site" description="Proton donor; for beta-elimination activity" evidence="15">
    <location>
        <position position="58"/>
    </location>
</feature>
<feature type="binding site" evidence="15">
    <location>
        <position position="155"/>
    </location>
    <ligand>
        <name>DNA</name>
        <dbReference type="ChEBI" id="CHEBI:16991"/>
    </ligand>
</feature>
<keyword evidence="6 15" id="KW-0863">Zinc-finger</keyword>
<evidence type="ECO:0000256" key="3">
    <source>
        <dbReference type="ARBA" id="ARBA00011245"/>
    </source>
</evidence>
<organism evidence="18 19">
    <name type="scientific">Candidatus Dechloromonas phosphorivorans</name>
    <dbReference type="NCBI Taxonomy" id="2899244"/>
    <lineage>
        <taxon>Bacteria</taxon>
        <taxon>Pseudomonadati</taxon>
        <taxon>Pseudomonadota</taxon>
        <taxon>Betaproteobacteria</taxon>
        <taxon>Rhodocyclales</taxon>
        <taxon>Azonexaceae</taxon>
        <taxon>Dechloromonas</taxon>
    </lineage>
</organism>
<comment type="catalytic activity">
    <reaction evidence="14 15">
        <text>2'-deoxyribonucleotide-(2'-deoxyribose 5'-phosphate)-2'-deoxyribonucleotide-DNA = a 3'-end 2'-deoxyribonucleotide-(2,3-dehydro-2,3-deoxyribose 5'-phosphate)-DNA + a 5'-end 5'-phospho-2'-deoxyribonucleoside-DNA + H(+)</text>
        <dbReference type="Rhea" id="RHEA:66592"/>
        <dbReference type="Rhea" id="RHEA-COMP:13180"/>
        <dbReference type="Rhea" id="RHEA-COMP:16897"/>
        <dbReference type="Rhea" id="RHEA-COMP:17067"/>
        <dbReference type="ChEBI" id="CHEBI:15378"/>
        <dbReference type="ChEBI" id="CHEBI:136412"/>
        <dbReference type="ChEBI" id="CHEBI:157695"/>
        <dbReference type="ChEBI" id="CHEBI:167181"/>
        <dbReference type="EC" id="4.2.99.18"/>
    </reaction>
</comment>
<evidence type="ECO:0000313" key="19">
    <source>
        <dbReference type="Proteomes" id="UP000808146"/>
    </source>
</evidence>
<dbReference type="EMBL" id="JADKBR010000007">
    <property type="protein sequence ID" value="MBK8890385.1"/>
    <property type="molecule type" value="Genomic_DNA"/>
</dbReference>
<feature type="binding site" evidence="15">
    <location>
        <position position="95"/>
    </location>
    <ligand>
        <name>DNA</name>
        <dbReference type="ChEBI" id="CHEBI:16991"/>
    </ligand>
</feature>
<evidence type="ECO:0000256" key="11">
    <source>
        <dbReference type="ARBA" id="ARBA00023239"/>
    </source>
</evidence>
<comment type="catalytic activity">
    <reaction evidence="1 15">
        <text>Hydrolysis of DNA containing ring-opened 7-methylguanine residues, releasing 2,6-diamino-4-hydroxy-5-(N-methyl)formamidopyrimidine.</text>
        <dbReference type="EC" id="3.2.2.23"/>
    </reaction>
</comment>
<dbReference type="Proteomes" id="UP000808146">
    <property type="component" value="Unassembled WGS sequence"/>
</dbReference>
<reference evidence="18" key="1">
    <citation type="submission" date="2020-10" db="EMBL/GenBank/DDBJ databases">
        <title>Connecting structure to function with the recovery of over 1000 high-quality activated sludge metagenome-assembled genomes encoding full-length rRNA genes using long-read sequencing.</title>
        <authorList>
            <person name="Singleton C.M."/>
            <person name="Petriglieri F."/>
            <person name="Kristensen J.M."/>
            <person name="Kirkegaard R.H."/>
            <person name="Michaelsen T.Y."/>
            <person name="Andersen M.H."/>
            <person name="Karst S.M."/>
            <person name="Dueholm M.S."/>
            <person name="Nielsen P.H."/>
            <person name="Albertsen M."/>
        </authorList>
    </citation>
    <scope>NUCLEOTIDE SEQUENCE</scope>
    <source>
        <strain evidence="18">OdNE_18-Q3-R46-58_BAT3C.305</strain>
    </source>
</reference>
<feature type="active site" description="Schiff-base intermediate with DNA" evidence="15">
    <location>
        <position position="2"/>
    </location>
</feature>
<keyword evidence="4 15" id="KW-0479">Metal-binding</keyword>
<dbReference type="PANTHER" id="PTHR22993:SF9">
    <property type="entry name" value="FORMAMIDOPYRIMIDINE-DNA GLYCOSYLASE"/>
    <property type="match status" value="1"/>
</dbReference>
<keyword evidence="7 15" id="KW-0378">Hydrolase</keyword>
<dbReference type="InterPro" id="IPR010663">
    <property type="entry name" value="Znf_FPG/IleRS"/>
</dbReference>
<evidence type="ECO:0000256" key="7">
    <source>
        <dbReference type="ARBA" id="ARBA00022801"/>
    </source>
</evidence>
<dbReference type="NCBIfam" id="TIGR00577">
    <property type="entry name" value="fpg"/>
    <property type="match status" value="1"/>
</dbReference>
<dbReference type="Gene3D" id="3.20.190.10">
    <property type="entry name" value="MutM-like, N-terminal"/>
    <property type="match status" value="1"/>
</dbReference>
<dbReference type="SUPFAM" id="SSF81624">
    <property type="entry name" value="N-terminal domain of MutM-like DNA repair proteins"/>
    <property type="match status" value="1"/>
</dbReference>
<accession>A0A9D7LQV6</accession>
<dbReference type="GO" id="GO:0008270">
    <property type="term" value="F:zinc ion binding"/>
    <property type="evidence" value="ECO:0007669"/>
    <property type="project" value="UniProtKB-UniRule"/>
</dbReference>
<dbReference type="FunFam" id="1.10.8.50:FF:000003">
    <property type="entry name" value="Formamidopyrimidine-DNA glycosylase"/>
    <property type="match status" value="1"/>
</dbReference>
<dbReference type="GO" id="GO:0034039">
    <property type="term" value="F:8-oxo-7,8-dihydroguanine DNA N-glycosylase activity"/>
    <property type="evidence" value="ECO:0007669"/>
    <property type="project" value="TreeGrafter"/>
</dbReference>
<feature type="active site" description="Proton donor; for delta-elimination activity" evidence="15">
    <location>
        <position position="264"/>
    </location>
</feature>
<dbReference type="Pfam" id="PF06831">
    <property type="entry name" value="H2TH"/>
    <property type="match status" value="1"/>
</dbReference>
<comment type="cofactor">
    <cofactor evidence="15">
        <name>Zn(2+)</name>
        <dbReference type="ChEBI" id="CHEBI:29105"/>
    </cofactor>
    <text evidence="15">Binds 1 zinc ion per subunit.</text>
</comment>
<dbReference type="CDD" id="cd08966">
    <property type="entry name" value="EcFpg-like_N"/>
    <property type="match status" value="1"/>
</dbReference>
<comment type="caution">
    <text evidence="18">The sequence shown here is derived from an EMBL/GenBank/DDBJ whole genome shotgun (WGS) entry which is preliminary data.</text>
</comment>
<dbReference type="Pfam" id="PF06827">
    <property type="entry name" value="zf-FPG_IleRS"/>
    <property type="match status" value="1"/>
</dbReference>
<dbReference type="InterPro" id="IPR015887">
    <property type="entry name" value="DNA_glyclase_Znf_dom_DNA_BS"/>
</dbReference>
<protein>
    <recommendedName>
        <fullName evidence="15">Formamidopyrimidine-DNA glycosylase</fullName>
        <shortName evidence="15">Fapy-DNA glycosylase</shortName>
        <ecNumber evidence="15">3.2.2.23</ecNumber>
    </recommendedName>
    <alternativeName>
        <fullName evidence="15">DNA-(apurinic or apyrimidinic site) lyase MutM</fullName>
        <shortName evidence="15">AP lyase MutM</shortName>
        <ecNumber evidence="15">4.2.99.18</ecNumber>
    </alternativeName>
</protein>
<dbReference type="NCBIfam" id="NF002211">
    <property type="entry name" value="PRK01103.1"/>
    <property type="match status" value="1"/>
</dbReference>
<dbReference type="GO" id="GO:0140078">
    <property type="term" value="F:class I DNA-(apurinic or apyrimidinic site) endonuclease activity"/>
    <property type="evidence" value="ECO:0007669"/>
    <property type="project" value="UniProtKB-EC"/>
</dbReference>
<dbReference type="GO" id="GO:0003684">
    <property type="term" value="F:damaged DNA binding"/>
    <property type="evidence" value="ECO:0007669"/>
    <property type="project" value="InterPro"/>
</dbReference>
<comment type="function">
    <text evidence="15">Involved in base excision repair of DNA damaged by oxidation or by mutagenic agents. Acts as DNA glycosylase that recognizes and removes damaged bases. Has a preference for oxidized purines, such as 7,8-dihydro-8-oxoguanine (8-oxoG). Has AP (apurinic/apyrimidinic) lyase activity and introduces nicks in the DNA strand. Cleaves the DNA backbone by beta-delta elimination to generate a single-strand break at the site of the removed base with both 3'- and 5'-phosphates.</text>
</comment>
<dbReference type="SMART" id="SM01232">
    <property type="entry name" value="H2TH"/>
    <property type="match status" value="1"/>
</dbReference>
<evidence type="ECO:0000256" key="8">
    <source>
        <dbReference type="ARBA" id="ARBA00022833"/>
    </source>
</evidence>
<evidence type="ECO:0000256" key="9">
    <source>
        <dbReference type="ARBA" id="ARBA00023125"/>
    </source>
</evidence>
<keyword evidence="13 15" id="KW-0326">Glycosidase</keyword>
<dbReference type="AlphaFoldDB" id="A0A9D7LQV6"/>
<dbReference type="SUPFAM" id="SSF46946">
    <property type="entry name" value="S13-like H2TH domain"/>
    <property type="match status" value="1"/>
</dbReference>
<dbReference type="Gene3D" id="1.10.8.50">
    <property type="match status" value="1"/>
</dbReference>
<dbReference type="PROSITE" id="PS51066">
    <property type="entry name" value="ZF_FPG_2"/>
    <property type="match status" value="1"/>
</dbReference>
<comment type="subunit">
    <text evidence="3 15">Monomer.</text>
</comment>
<gene>
    <name evidence="15 18" type="primary">mutM</name>
    <name evidence="15" type="synonym">fpg</name>
    <name evidence="18" type="ORF">IPN75_08250</name>
</gene>
<dbReference type="HAMAP" id="MF_00103">
    <property type="entry name" value="Fapy_DNA_glycosyl"/>
    <property type="match status" value="1"/>
</dbReference>
<dbReference type="SUPFAM" id="SSF57716">
    <property type="entry name" value="Glucocorticoid receptor-like (DNA-binding domain)"/>
    <property type="match status" value="1"/>
</dbReference>
<comment type="similarity">
    <text evidence="2 15">Belongs to the FPG family.</text>
</comment>
<dbReference type="SMART" id="SM00898">
    <property type="entry name" value="Fapy_DNA_glyco"/>
    <property type="match status" value="1"/>
</dbReference>
<keyword evidence="8 15" id="KW-0862">Zinc</keyword>
<evidence type="ECO:0000256" key="6">
    <source>
        <dbReference type="ARBA" id="ARBA00022771"/>
    </source>
</evidence>
<dbReference type="PROSITE" id="PS51068">
    <property type="entry name" value="FPG_CAT"/>
    <property type="match status" value="1"/>
</dbReference>
<name>A0A9D7LQV6_9RHOO</name>
<dbReference type="Pfam" id="PF01149">
    <property type="entry name" value="Fapy_DNA_glyco"/>
    <property type="match status" value="1"/>
</dbReference>
<dbReference type="GO" id="GO:0006284">
    <property type="term" value="P:base-excision repair"/>
    <property type="evidence" value="ECO:0007669"/>
    <property type="project" value="InterPro"/>
</dbReference>
<dbReference type="InterPro" id="IPR015886">
    <property type="entry name" value="H2TH_FPG"/>
</dbReference>
<evidence type="ECO:0000259" key="16">
    <source>
        <dbReference type="PROSITE" id="PS51066"/>
    </source>
</evidence>
<feature type="binding site" evidence="15">
    <location>
        <position position="113"/>
    </location>
    <ligand>
        <name>DNA</name>
        <dbReference type="ChEBI" id="CHEBI:16991"/>
    </ligand>
</feature>